<dbReference type="InterPro" id="IPR035986">
    <property type="entry name" value="PKD_dom_sf"/>
</dbReference>
<evidence type="ECO:0000313" key="3">
    <source>
        <dbReference type="Proteomes" id="UP000474175"/>
    </source>
</evidence>
<evidence type="ECO:0000313" key="2">
    <source>
        <dbReference type="EMBL" id="NDU97179.1"/>
    </source>
</evidence>
<feature type="signal peptide" evidence="1">
    <location>
        <begin position="1"/>
        <end position="18"/>
    </location>
</feature>
<gene>
    <name evidence="2" type="ORF">GK108_20010</name>
</gene>
<proteinExistence type="predicted"/>
<keyword evidence="1" id="KW-0732">Signal</keyword>
<dbReference type="GO" id="GO:0016788">
    <property type="term" value="F:hydrolase activity, acting on ester bonds"/>
    <property type="evidence" value="ECO:0007669"/>
    <property type="project" value="UniProtKB-ARBA"/>
</dbReference>
<reference evidence="2 3" key="1">
    <citation type="submission" date="2020-02" db="EMBL/GenBank/DDBJ databases">
        <title>Draft genome sequence of two Spirosoma agri KCTC 52727 and Spirosoma terrae KCTC 52035.</title>
        <authorList>
            <person name="Rojas J."/>
            <person name="Ambika Manirajan B."/>
            <person name="Suarez C."/>
            <person name="Ratering S."/>
            <person name="Schnell S."/>
        </authorList>
    </citation>
    <scope>NUCLEOTIDE SEQUENCE [LARGE SCALE GENOMIC DNA]</scope>
    <source>
        <strain evidence="2 3">KCTC 52035</strain>
    </source>
</reference>
<sequence>MKRILLLLGLFISVAGFAQKRANPRVEISYGGQSYSVTVGVPARYYAPTPTGKLAFENAVYNGIWTLTTDDGCVIPAGTKPPNFKPTCCDLSVVVNSPTTTCGVAATLTASVSGTSATGVTYKWTGPNSYTASGAAIQVAQSQNGLYSYTVTAKNSGNCSAIAQANVTVSGCNPPPNTYLAFNRAVFVGNSITKHPPAPGIGWLYYWGMAASAEDKDFVHLMLAALRTANPNLQHYITYDGAYFEGNYLAGIPDNLYKAFYTDNVEAAFGAGNLADFIGVYISENLDNGAFNETQFRAQLDKLLASIPHTSNCTIQFRNSFWDGQNLSNAAIQQYCLDKGYKFVDISSIRELSQYMSPDVDGHHPNDAGMAALASLQLEQLKTTSGANCDFAVSVNSPSVSCNTNGVLTATVTGSGSSGVTYSWSGADGLTASTQSIAVQKSNNGTYAYTVSVGKSGCTAKTATGNLIVTGCSSSTYVAKPGYGNLFADNSTYVDKPEFNRPSSSLQFPRAFIIQGNTRVAINTKLGSVIDYMSFNGGLFSTVNSPIWGNGKDDAGRQLMDAAYTNPNGSVNAFGEGPYEEAGQSTAQMHPPGAGSIGNNPVQGGGAGENPLYGDTEVCYADGSLVYYKTRPVQWDLVNIYGQMRMKGWIDIDPTNSKVVRRHARWEMQRVDPYIANYPTPRQQEAPCWYTTTDFKRVFYRSGRPFTNAPLQEYVYDEGGGGQEQIIAPPIIASEPVIYMQSRTNPNLYIAIITNGARFSVGGFNNEYITGNAPTSFKAHYIGATPLMSLDPDGVYDFDAAFVQGTLAEIDNYVYNHVRLRAQWNGRFSYVFNGKSRMGFFLHKAKDQLEKNINTYISVKPLTNTENAGKDFNISTPEKWIDGRVVKHVYVRMAVTSSDGAFWLRWVKPGLATGTEYYKEFNVIADGQFRTYDIDMTGVANWDGSDITSFVLRKRNNNDTHPQEEWKIEFISDTNLTPINP</sequence>
<dbReference type="Gene3D" id="3.40.50.1110">
    <property type="entry name" value="SGNH hydrolase"/>
    <property type="match status" value="1"/>
</dbReference>
<organism evidence="2 3">
    <name type="scientific">Spirosoma terrae</name>
    <dbReference type="NCBI Taxonomy" id="1968276"/>
    <lineage>
        <taxon>Bacteria</taxon>
        <taxon>Pseudomonadati</taxon>
        <taxon>Bacteroidota</taxon>
        <taxon>Cytophagia</taxon>
        <taxon>Cytophagales</taxon>
        <taxon>Cytophagaceae</taxon>
        <taxon>Spirosoma</taxon>
    </lineage>
</organism>
<feature type="chain" id="PRO_5026947731" description="Ig-like domain-containing protein" evidence="1">
    <location>
        <begin position="19"/>
        <end position="981"/>
    </location>
</feature>
<dbReference type="Gene3D" id="2.60.40.10">
    <property type="entry name" value="Immunoglobulins"/>
    <property type="match status" value="2"/>
</dbReference>
<name>A0A6L9LKH2_9BACT</name>
<dbReference type="AlphaFoldDB" id="A0A6L9LKH2"/>
<dbReference type="InterPro" id="IPR036514">
    <property type="entry name" value="SGNH_hydro_sf"/>
</dbReference>
<evidence type="ECO:0000256" key="1">
    <source>
        <dbReference type="SAM" id="SignalP"/>
    </source>
</evidence>
<dbReference type="InterPro" id="IPR013783">
    <property type="entry name" value="Ig-like_fold"/>
</dbReference>
<accession>A0A6L9LKH2</accession>
<dbReference type="SUPFAM" id="SSF52266">
    <property type="entry name" value="SGNH hydrolase"/>
    <property type="match status" value="1"/>
</dbReference>
<dbReference type="Proteomes" id="UP000474175">
    <property type="component" value="Unassembled WGS sequence"/>
</dbReference>
<dbReference type="RefSeq" id="WP_163952374.1">
    <property type="nucleotide sequence ID" value="NZ_JAAFZH010000010.1"/>
</dbReference>
<keyword evidence="3" id="KW-1185">Reference proteome</keyword>
<dbReference type="EMBL" id="JAAFZH010000010">
    <property type="protein sequence ID" value="NDU97179.1"/>
    <property type="molecule type" value="Genomic_DNA"/>
</dbReference>
<dbReference type="SUPFAM" id="SSF49299">
    <property type="entry name" value="PKD domain"/>
    <property type="match status" value="1"/>
</dbReference>
<evidence type="ECO:0008006" key="4">
    <source>
        <dbReference type="Google" id="ProtNLM"/>
    </source>
</evidence>
<comment type="caution">
    <text evidence="2">The sequence shown here is derived from an EMBL/GenBank/DDBJ whole genome shotgun (WGS) entry which is preliminary data.</text>
</comment>
<protein>
    <recommendedName>
        <fullName evidence="4">Ig-like domain-containing protein</fullName>
    </recommendedName>
</protein>
<dbReference type="CDD" id="cd00146">
    <property type="entry name" value="PKD"/>
    <property type="match status" value="1"/>
</dbReference>